<dbReference type="Proteomes" id="UP000183376">
    <property type="component" value="Chromosome I"/>
</dbReference>
<keyword evidence="1" id="KW-0805">Transcription regulation</keyword>
<dbReference type="PANTHER" id="PTHR38465:SF2">
    <property type="entry name" value="HTH-TYPE TRANSCRIPTIONAL REGULATOR MMPR5"/>
    <property type="match status" value="1"/>
</dbReference>
<dbReference type="Pfam" id="PF12802">
    <property type="entry name" value="MarR_2"/>
    <property type="match status" value="1"/>
</dbReference>
<reference evidence="5 6" key="1">
    <citation type="submission" date="2016-10" db="EMBL/GenBank/DDBJ databases">
        <authorList>
            <person name="de Groot N.N."/>
        </authorList>
    </citation>
    <scope>NUCLEOTIDE SEQUENCE [LARGE SCALE GENOMIC DNA]</scope>
    <source>
        <strain evidence="5 6">DSM 44149</strain>
    </source>
</reference>
<dbReference type="GO" id="GO:0003677">
    <property type="term" value="F:DNA binding"/>
    <property type="evidence" value="ECO:0007669"/>
    <property type="project" value="UniProtKB-KW"/>
</dbReference>
<dbReference type="InterPro" id="IPR052362">
    <property type="entry name" value="HTH-GbsR_regulator"/>
</dbReference>
<dbReference type="InterPro" id="IPR036390">
    <property type="entry name" value="WH_DNA-bd_sf"/>
</dbReference>
<dbReference type="SUPFAM" id="SSF46785">
    <property type="entry name" value="Winged helix' DNA-binding domain"/>
    <property type="match status" value="1"/>
</dbReference>
<keyword evidence="6" id="KW-1185">Reference proteome</keyword>
<dbReference type="RefSeq" id="WP_030429172.1">
    <property type="nucleotide sequence ID" value="NZ_JOEF01000006.1"/>
</dbReference>
<evidence type="ECO:0000256" key="1">
    <source>
        <dbReference type="ARBA" id="ARBA00023015"/>
    </source>
</evidence>
<evidence type="ECO:0000313" key="6">
    <source>
        <dbReference type="Proteomes" id="UP000183376"/>
    </source>
</evidence>
<gene>
    <name evidence="5" type="ORF">SAMN04489726_0386</name>
</gene>
<proteinExistence type="predicted"/>
<accession>A0A1G9RDD6</accession>
<evidence type="ECO:0000256" key="3">
    <source>
        <dbReference type="ARBA" id="ARBA00023163"/>
    </source>
</evidence>
<dbReference type="AlphaFoldDB" id="A0A1G9RDD6"/>
<dbReference type="InterPro" id="IPR000835">
    <property type="entry name" value="HTH_MarR-typ"/>
</dbReference>
<dbReference type="Gene3D" id="1.10.287.160">
    <property type="entry name" value="HR1 repeat"/>
    <property type="match status" value="1"/>
</dbReference>
<evidence type="ECO:0000313" key="5">
    <source>
        <dbReference type="EMBL" id="SDM21181.1"/>
    </source>
</evidence>
<keyword evidence="3" id="KW-0804">Transcription</keyword>
<dbReference type="InterPro" id="IPR036388">
    <property type="entry name" value="WH-like_DNA-bd_sf"/>
</dbReference>
<sequence>MGESEFGNEELAAFIERSAAMLADVGWPRMPARVFIALLVSDSGRLTAAELAETLRVSPAAISGAVRYLSDTQIAVRDREPGTRRDHFQVSGPMWQQTVLSRQRLFERWADALAEGIEVLGADTPAGARMRETLAFFRFMETEMPQLLAKWRTHLAEKGD</sequence>
<dbReference type="GO" id="GO:0003700">
    <property type="term" value="F:DNA-binding transcription factor activity"/>
    <property type="evidence" value="ECO:0007669"/>
    <property type="project" value="InterPro"/>
</dbReference>
<dbReference type="eggNOG" id="COG1510">
    <property type="taxonomic scope" value="Bacteria"/>
</dbReference>
<dbReference type="EMBL" id="LT629701">
    <property type="protein sequence ID" value="SDM21181.1"/>
    <property type="molecule type" value="Genomic_DNA"/>
</dbReference>
<dbReference type="STRING" id="211114.SAMN04489726_0386"/>
<evidence type="ECO:0000259" key="4">
    <source>
        <dbReference type="Pfam" id="PF12802"/>
    </source>
</evidence>
<feature type="domain" description="HTH marR-type" evidence="4">
    <location>
        <begin position="33"/>
        <end position="85"/>
    </location>
</feature>
<organism evidence="5 6">
    <name type="scientific">Allokutzneria albata</name>
    <name type="common">Kibdelosporangium albatum</name>
    <dbReference type="NCBI Taxonomy" id="211114"/>
    <lineage>
        <taxon>Bacteria</taxon>
        <taxon>Bacillati</taxon>
        <taxon>Actinomycetota</taxon>
        <taxon>Actinomycetes</taxon>
        <taxon>Pseudonocardiales</taxon>
        <taxon>Pseudonocardiaceae</taxon>
        <taxon>Allokutzneria</taxon>
    </lineage>
</organism>
<dbReference type="Gene3D" id="1.10.10.10">
    <property type="entry name" value="Winged helix-like DNA-binding domain superfamily/Winged helix DNA-binding domain"/>
    <property type="match status" value="1"/>
</dbReference>
<name>A0A1G9RDD6_ALLAB</name>
<dbReference type="PANTHER" id="PTHR38465">
    <property type="entry name" value="HTH-TYPE TRANSCRIPTIONAL REGULATOR MJ1563-RELATED"/>
    <property type="match status" value="1"/>
</dbReference>
<evidence type="ECO:0000256" key="2">
    <source>
        <dbReference type="ARBA" id="ARBA00023125"/>
    </source>
</evidence>
<keyword evidence="2" id="KW-0238">DNA-binding</keyword>
<protein>
    <submittedName>
        <fullName evidence="5">MarR family protein</fullName>
    </submittedName>
</protein>